<dbReference type="AlphaFoldDB" id="X1Q9M1"/>
<gene>
    <name evidence="1" type="ORF">S12H4_08434</name>
</gene>
<organism evidence="1">
    <name type="scientific">marine sediment metagenome</name>
    <dbReference type="NCBI Taxonomy" id="412755"/>
    <lineage>
        <taxon>unclassified sequences</taxon>
        <taxon>metagenomes</taxon>
        <taxon>ecological metagenomes</taxon>
    </lineage>
</organism>
<accession>X1Q9M1</accession>
<feature type="non-terminal residue" evidence="1">
    <location>
        <position position="363"/>
    </location>
</feature>
<protein>
    <submittedName>
        <fullName evidence="1">Uncharacterized protein</fullName>
    </submittedName>
</protein>
<name>X1Q9M1_9ZZZZ</name>
<comment type="caution">
    <text evidence="1">The sequence shown here is derived from an EMBL/GenBank/DDBJ whole genome shotgun (WGS) entry which is preliminary data.</text>
</comment>
<evidence type="ECO:0000313" key="1">
    <source>
        <dbReference type="EMBL" id="GAI65177.1"/>
    </source>
</evidence>
<reference evidence="1" key="1">
    <citation type="journal article" date="2014" name="Front. Microbiol.">
        <title>High frequency of phylogenetically diverse reductive dehalogenase-homologous genes in deep subseafloor sedimentary metagenomes.</title>
        <authorList>
            <person name="Kawai M."/>
            <person name="Futagami T."/>
            <person name="Toyoda A."/>
            <person name="Takaki Y."/>
            <person name="Nishi S."/>
            <person name="Hori S."/>
            <person name="Arai W."/>
            <person name="Tsubouchi T."/>
            <person name="Morono Y."/>
            <person name="Uchiyama I."/>
            <person name="Ito T."/>
            <person name="Fujiyama A."/>
            <person name="Inagaki F."/>
            <person name="Takami H."/>
        </authorList>
    </citation>
    <scope>NUCLEOTIDE SEQUENCE</scope>
    <source>
        <strain evidence="1">Expedition CK06-06</strain>
    </source>
</reference>
<dbReference type="EMBL" id="BARW01003256">
    <property type="protein sequence ID" value="GAI65177.1"/>
    <property type="molecule type" value="Genomic_DNA"/>
</dbReference>
<feature type="non-terminal residue" evidence="1">
    <location>
        <position position="1"/>
    </location>
</feature>
<proteinExistence type="predicted"/>
<sequence length="363" mass="41007">FDIEHDLAQDFVNISLFKIVGLYANFTERFIENDQIETYENDDINALEIKFYYAISGGYGSYYFDSVEIPLNHTAMVSQLELDGSYLIQYSKDLQSIYDYIGTSSFDIYVSISQTGDNSNYISYVLLDNFEYICDEHIVEMYDRMPLDKYGDFDVAAAINTPHWVQLFSKPFVDGLYGESPFDLLDNSEITVSLDGLPNSTLASLEVDNGDYSLSYLTSSETISVNSDNFYMIPNLGLYTDAYDLEEPIYQDGYVDLFYGAGTDVNGEQFFDEIISMDYEDGTVEDYASIISGGVPTSWENSFSLTDQFLTTQEIFVSGEILYHQLFDLTGDIIEVSELTEIFGTISGAYFGLQIPNEVSIST</sequence>